<accession>A0A1M7Y8V0</accession>
<feature type="signal peptide" evidence="1">
    <location>
        <begin position="1"/>
        <end position="20"/>
    </location>
</feature>
<evidence type="ECO:0000313" key="2">
    <source>
        <dbReference type="EMBL" id="SHO49064.1"/>
    </source>
</evidence>
<dbReference type="OrthoDB" id="9954010at2"/>
<sequence length="74" mass="8219">MLKKLLLLAATTLLLSSCLADKKGPKVVILKHPDTLDFQNCEVKGEWPDDEAFAANEKCVQALEKQGYTVWGSR</sequence>
<evidence type="ECO:0000256" key="1">
    <source>
        <dbReference type="SAM" id="SignalP"/>
    </source>
</evidence>
<keyword evidence="1" id="KW-0732">Signal</keyword>
<reference evidence="2 3" key="1">
    <citation type="submission" date="2016-12" db="EMBL/GenBank/DDBJ databases">
        <authorList>
            <person name="Song W.-J."/>
            <person name="Kurnit D.M."/>
        </authorList>
    </citation>
    <scope>NUCLEOTIDE SEQUENCE [LARGE SCALE GENOMIC DNA]</scope>
    <source>
        <strain evidence="2 3">DSM 18488</strain>
    </source>
</reference>
<name>A0A1M7Y8V0_9BACT</name>
<proteinExistence type="predicted"/>
<protein>
    <submittedName>
        <fullName evidence="2">Uncharacterized protein</fullName>
    </submittedName>
</protein>
<feature type="chain" id="PRO_5012862105" evidence="1">
    <location>
        <begin position="21"/>
        <end position="74"/>
    </location>
</feature>
<organism evidence="2 3">
    <name type="scientific">Desulfopila aestuarii DSM 18488</name>
    <dbReference type="NCBI Taxonomy" id="1121416"/>
    <lineage>
        <taxon>Bacteria</taxon>
        <taxon>Pseudomonadati</taxon>
        <taxon>Thermodesulfobacteriota</taxon>
        <taxon>Desulfobulbia</taxon>
        <taxon>Desulfobulbales</taxon>
        <taxon>Desulfocapsaceae</taxon>
        <taxon>Desulfopila</taxon>
    </lineage>
</organism>
<evidence type="ECO:0000313" key="3">
    <source>
        <dbReference type="Proteomes" id="UP000184603"/>
    </source>
</evidence>
<dbReference type="Proteomes" id="UP000184603">
    <property type="component" value="Unassembled WGS sequence"/>
</dbReference>
<dbReference type="AlphaFoldDB" id="A0A1M7Y8V0"/>
<dbReference type="EMBL" id="FRFE01000012">
    <property type="protein sequence ID" value="SHO49064.1"/>
    <property type="molecule type" value="Genomic_DNA"/>
</dbReference>
<dbReference type="RefSeq" id="WP_073613951.1">
    <property type="nucleotide sequence ID" value="NZ_FRFE01000012.1"/>
</dbReference>
<dbReference type="PROSITE" id="PS51257">
    <property type="entry name" value="PROKAR_LIPOPROTEIN"/>
    <property type="match status" value="1"/>
</dbReference>
<keyword evidence="3" id="KW-1185">Reference proteome</keyword>
<gene>
    <name evidence="2" type="ORF">SAMN02745220_02666</name>
</gene>